<dbReference type="AlphaFoldDB" id="A0A2T5ME64"/>
<accession>A0A2T5ME64</accession>
<feature type="domain" description="HTH tetR-type" evidence="3">
    <location>
        <begin position="36"/>
        <end position="96"/>
    </location>
</feature>
<evidence type="ECO:0000259" key="3">
    <source>
        <dbReference type="PROSITE" id="PS50977"/>
    </source>
</evidence>
<dbReference type="RefSeq" id="WP_107940441.1">
    <property type="nucleotide sequence ID" value="NZ_QANS01000004.1"/>
</dbReference>
<dbReference type="GO" id="GO:0003700">
    <property type="term" value="F:DNA-binding transcription factor activity"/>
    <property type="evidence" value="ECO:0007669"/>
    <property type="project" value="TreeGrafter"/>
</dbReference>
<dbReference type="PROSITE" id="PS50977">
    <property type="entry name" value="HTH_TETR_2"/>
    <property type="match status" value="1"/>
</dbReference>
<dbReference type="PRINTS" id="PR00455">
    <property type="entry name" value="HTHTETR"/>
</dbReference>
<dbReference type="OrthoDB" id="2356263at2"/>
<dbReference type="Pfam" id="PF00440">
    <property type="entry name" value="TetR_N"/>
    <property type="match status" value="1"/>
</dbReference>
<organism evidence="4 5">
    <name type="scientific">Stenotrophobium rhamnosiphilum</name>
    <dbReference type="NCBI Taxonomy" id="2029166"/>
    <lineage>
        <taxon>Bacteria</taxon>
        <taxon>Pseudomonadati</taxon>
        <taxon>Pseudomonadota</taxon>
        <taxon>Gammaproteobacteria</taxon>
        <taxon>Nevskiales</taxon>
        <taxon>Nevskiaceae</taxon>
        <taxon>Stenotrophobium</taxon>
    </lineage>
</organism>
<sequence>MPQLKKKVLPVKKVKKAATAAPQAKVRAVRSAAATAEVRGALLKASLEVLAEEGLEAATVKRIAAVAGVNHGLVHYYFGSKESMLLEAFNSEQQRELENVRERFGVQDTGKALEDFWSLMRKNLHHPKRVKISAQLTALSTYNAQLATDISQVNRQISTELGKIISARLGREAKPSDAIAARLLMGGLVTLGLWSLRENPKELDEAFDMLIRMVSGELAR</sequence>
<keyword evidence="5" id="KW-1185">Reference proteome</keyword>
<dbReference type="SUPFAM" id="SSF46689">
    <property type="entry name" value="Homeodomain-like"/>
    <property type="match status" value="1"/>
</dbReference>
<evidence type="ECO:0000256" key="1">
    <source>
        <dbReference type="ARBA" id="ARBA00023125"/>
    </source>
</evidence>
<gene>
    <name evidence="4" type="ORF">CJD38_11130</name>
</gene>
<name>A0A2T5ME64_9GAMM</name>
<dbReference type="InterPro" id="IPR050109">
    <property type="entry name" value="HTH-type_TetR-like_transc_reg"/>
</dbReference>
<keyword evidence="1 2" id="KW-0238">DNA-binding</keyword>
<dbReference type="InterPro" id="IPR023772">
    <property type="entry name" value="DNA-bd_HTH_TetR-type_CS"/>
</dbReference>
<evidence type="ECO:0000256" key="2">
    <source>
        <dbReference type="PROSITE-ProRule" id="PRU00335"/>
    </source>
</evidence>
<dbReference type="PANTHER" id="PTHR30055:SF226">
    <property type="entry name" value="HTH-TYPE TRANSCRIPTIONAL REGULATOR PKSA"/>
    <property type="match status" value="1"/>
</dbReference>
<evidence type="ECO:0000313" key="5">
    <source>
        <dbReference type="Proteomes" id="UP000244248"/>
    </source>
</evidence>
<dbReference type="EMBL" id="QANS01000004">
    <property type="protein sequence ID" value="PTU30856.1"/>
    <property type="molecule type" value="Genomic_DNA"/>
</dbReference>
<dbReference type="PANTHER" id="PTHR30055">
    <property type="entry name" value="HTH-TYPE TRANSCRIPTIONAL REGULATOR RUTR"/>
    <property type="match status" value="1"/>
</dbReference>
<protein>
    <recommendedName>
        <fullName evidence="3">HTH tetR-type domain-containing protein</fullName>
    </recommendedName>
</protein>
<reference evidence="4 5" key="1">
    <citation type="submission" date="2018-04" db="EMBL/GenBank/DDBJ databases">
        <title>Novel species isolated from glacier.</title>
        <authorList>
            <person name="Liu Q."/>
            <person name="Xin Y.-H."/>
        </authorList>
    </citation>
    <scope>NUCLEOTIDE SEQUENCE [LARGE SCALE GENOMIC DNA]</scope>
    <source>
        <strain evidence="4 5">GT1R17</strain>
    </source>
</reference>
<comment type="caution">
    <text evidence="4">The sequence shown here is derived from an EMBL/GenBank/DDBJ whole genome shotgun (WGS) entry which is preliminary data.</text>
</comment>
<dbReference type="PROSITE" id="PS01081">
    <property type="entry name" value="HTH_TETR_1"/>
    <property type="match status" value="1"/>
</dbReference>
<proteinExistence type="predicted"/>
<dbReference type="InterPro" id="IPR001647">
    <property type="entry name" value="HTH_TetR"/>
</dbReference>
<dbReference type="Gene3D" id="1.10.357.10">
    <property type="entry name" value="Tetracycline Repressor, domain 2"/>
    <property type="match status" value="1"/>
</dbReference>
<feature type="DNA-binding region" description="H-T-H motif" evidence="2">
    <location>
        <begin position="59"/>
        <end position="78"/>
    </location>
</feature>
<evidence type="ECO:0000313" key="4">
    <source>
        <dbReference type="EMBL" id="PTU30856.1"/>
    </source>
</evidence>
<dbReference type="InterPro" id="IPR009057">
    <property type="entry name" value="Homeodomain-like_sf"/>
</dbReference>
<dbReference type="Proteomes" id="UP000244248">
    <property type="component" value="Unassembled WGS sequence"/>
</dbReference>
<dbReference type="GO" id="GO:0000976">
    <property type="term" value="F:transcription cis-regulatory region binding"/>
    <property type="evidence" value="ECO:0007669"/>
    <property type="project" value="TreeGrafter"/>
</dbReference>